<keyword evidence="6 12" id="KW-0328">Glycosyltransferase</keyword>
<dbReference type="OMA" id="ILDAWKM"/>
<comment type="subunit">
    <text evidence="3 12">Heterodimer with ALG14 to form a functional enzyme.</text>
</comment>
<feature type="domain" description="Glycosyl transferase family 28 C-terminal" evidence="13">
    <location>
        <begin position="11"/>
        <end position="164"/>
    </location>
</feature>
<name>A0A0B1PBL0_UNCNE</name>
<keyword evidence="15" id="KW-1185">Reference proteome</keyword>
<keyword evidence="8 12" id="KW-0256">Endoplasmic reticulum</keyword>
<evidence type="ECO:0000256" key="1">
    <source>
        <dbReference type="ARBA" id="ARBA00004240"/>
    </source>
</evidence>
<dbReference type="STRING" id="52586.A0A0B1PBL0"/>
<comment type="similarity">
    <text evidence="2 12">Belongs to the glycosyltransferase 28 family.</text>
</comment>
<evidence type="ECO:0000256" key="9">
    <source>
        <dbReference type="ARBA" id="ARBA00024804"/>
    </source>
</evidence>
<dbReference type="HOGENOM" id="CLU_085408_2_1_1"/>
<dbReference type="InterPro" id="IPR007235">
    <property type="entry name" value="Glyco_trans_28_C"/>
</dbReference>
<dbReference type="Gene3D" id="3.40.50.2000">
    <property type="entry name" value="Glycogen Phosphorylase B"/>
    <property type="match status" value="1"/>
</dbReference>
<comment type="catalytic activity">
    <reaction evidence="11">
        <text>an N-acetyl-alpha-D-glucosaminyl-diphospho-di-trans,poly-cis-dolichol + UDP-N-acetyl-alpha-D-glucosamine = an N,N'-diacetylchitobiosyl-diphospho-di-trans,poly-cis-dolichol + UDP + H(+)</text>
        <dbReference type="Rhea" id="RHEA:23380"/>
        <dbReference type="Rhea" id="RHEA-COMP:19507"/>
        <dbReference type="Rhea" id="RHEA-COMP:19510"/>
        <dbReference type="ChEBI" id="CHEBI:15378"/>
        <dbReference type="ChEBI" id="CHEBI:57269"/>
        <dbReference type="ChEBI" id="CHEBI:57705"/>
        <dbReference type="ChEBI" id="CHEBI:58223"/>
        <dbReference type="ChEBI" id="CHEBI:58427"/>
        <dbReference type="EC" id="2.4.1.141"/>
    </reaction>
</comment>
<evidence type="ECO:0000256" key="12">
    <source>
        <dbReference type="RuleBase" id="RU362128"/>
    </source>
</evidence>
<comment type="subcellular location">
    <subcellularLocation>
        <location evidence="1 12">Endoplasmic reticulum</location>
    </subcellularLocation>
</comment>
<evidence type="ECO:0000256" key="8">
    <source>
        <dbReference type="ARBA" id="ARBA00022824"/>
    </source>
</evidence>
<gene>
    <name evidence="12" type="primary">ALG13</name>
    <name evidence="14" type="ORF">EV44_g3028</name>
</gene>
<proteinExistence type="inferred from homology"/>
<dbReference type="Pfam" id="PF04101">
    <property type="entry name" value="Glyco_tran_28_C"/>
    <property type="match status" value="1"/>
</dbReference>
<dbReference type="PANTHER" id="PTHR12867:SF6">
    <property type="entry name" value="N-ACETYLGLUCOSAMINYLDIPHOSPHODOLICHOL N-ACETYLGLUCOSAMINYLTRANSFERASE"/>
    <property type="match status" value="1"/>
</dbReference>
<evidence type="ECO:0000256" key="3">
    <source>
        <dbReference type="ARBA" id="ARBA00011198"/>
    </source>
</evidence>
<dbReference type="SUPFAM" id="SSF53756">
    <property type="entry name" value="UDP-Glycosyltransferase/glycogen phosphorylase"/>
    <property type="match status" value="1"/>
</dbReference>
<dbReference type="EC" id="2.4.1.141" evidence="4 12"/>
<dbReference type="GO" id="GO:0006488">
    <property type="term" value="P:dolichol-linked oligosaccharide biosynthetic process"/>
    <property type="evidence" value="ECO:0007669"/>
    <property type="project" value="InterPro"/>
</dbReference>
<reference evidence="14 15" key="1">
    <citation type="journal article" date="2014" name="BMC Genomics">
        <title>Adaptive genomic structural variation in the grape powdery mildew pathogen, Erysiphe necator.</title>
        <authorList>
            <person name="Jones L."/>
            <person name="Riaz S."/>
            <person name="Morales-Cruz A."/>
            <person name="Amrine K.C."/>
            <person name="McGuire B."/>
            <person name="Gubler W.D."/>
            <person name="Walker M.A."/>
            <person name="Cantu D."/>
        </authorList>
    </citation>
    <scope>NUCLEOTIDE SEQUENCE [LARGE SCALE GENOMIC DNA]</scope>
    <source>
        <strain evidence="15">c</strain>
    </source>
</reference>
<accession>A0A0B1PBL0</accession>
<dbReference type="GO" id="GO:0005783">
    <property type="term" value="C:endoplasmic reticulum"/>
    <property type="evidence" value="ECO:0007669"/>
    <property type="project" value="UniProtKB-SubCell"/>
</dbReference>
<keyword evidence="7 12" id="KW-0808">Transferase</keyword>
<evidence type="ECO:0000256" key="2">
    <source>
        <dbReference type="ARBA" id="ARBA00006962"/>
    </source>
</evidence>
<dbReference type="InterPro" id="IPR039042">
    <property type="entry name" value="Alg13-like"/>
</dbReference>
<dbReference type="Proteomes" id="UP000030854">
    <property type="component" value="Unassembled WGS sequence"/>
</dbReference>
<evidence type="ECO:0000256" key="11">
    <source>
        <dbReference type="ARBA" id="ARBA00048184"/>
    </source>
</evidence>
<evidence type="ECO:0000256" key="7">
    <source>
        <dbReference type="ARBA" id="ARBA00022679"/>
    </source>
</evidence>
<evidence type="ECO:0000256" key="6">
    <source>
        <dbReference type="ARBA" id="ARBA00022676"/>
    </source>
</evidence>
<sequence>MNIEHLTRRECLVTTGATAPFPDLIKSALSHRSLQALADHEFTHITYQCGQSLEVFKQWKPKITYDLELNAFDFNHKGLIEEMERCKAKEGVSRTGLVICHAGAGTVLEVLRNGIPMVIIPNDSLMENHQMELADELDRQGYATKSMVRNLHSAIRKACTKETRIWNGQNASLAPIINEVVCCEEDTKVHQN</sequence>
<evidence type="ECO:0000256" key="10">
    <source>
        <dbReference type="ARBA" id="ARBA00032061"/>
    </source>
</evidence>
<comment type="caution">
    <text evidence="14">The sequence shown here is derived from an EMBL/GenBank/DDBJ whole genome shotgun (WGS) entry which is preliminary data.</text>
</comment>
<evidence type="ECO:0000313" key="15">
    <source>
        <dbReference type="Proteomes" id="UP000030854"/>
    </source>
</evidence>
<dbReference type="AlphaFoldDB" id="A0A0B1PBL0"/>
<dbReference type="GO" id="GO:0004577">
    <property type="term" value="F:N-acetylglucosaminyldiphosphodolichol N-acetylglucosaminyltransferase activity"/>
    <property type="evidence" value="ECO:0007669"/>
    <property type="project" value="UniProtKB-EC"/>
</dbReference>
<evidence type="ECO:0000256" key="4">
    <source>
        <dbReference type="ARBA" id="ARBA00012614"/>
    </source>
</evidence>
<dbReference type="PANTHER" id="PTHR12867">
    <property type="entry name" value="GLYCOSYL TRANSFERASE-RELATED"/>
    <property type="match status" value="1"/>
</dbReference>
<evidence type="ECO:0000313" key="14">
    <source>
        <dbReference type="EMBL" id="KHJ36092.1"/>
    </source>
</evidence>
<comment type="function">
    <text evidence="9 12">Involved in protein N-glycosylation. Essential for the second step of the dolichol-linked oligosaccharide pathway.</text>
</comment>
<organism evidence="14 15">
    <name type="scientific">Uncinula necator</name>
    <name type="common">Grape powdery mildew</name>
    <dbReference type="NCBI Taxonomy" id="52586"/>
    <lineage>
        <taxon>Eukaryota</taxon>
        <taxon>Fungi</taxon>
        <taxon>Dikarya</taxon>
        <taxon>Ascomycota</taxon>
        <taxon>Pezizomycotina</taxon>
        <taxon>Leotiomycetes</taxon>
        <taxon>Erysiphales</taxon>
        <taxon>Erysiphaceae</taxon>
        <taxon>Erysiphe</taxon>
    </lineage>
</organism>
<dbReference type="EMBL" id="JNVN01000147">
    <property type="protein sequence ID" value="KHJ36092.1"/>
    <property type="molecule type" value="Genomic_DNA"/>
</dbReference>
<evidence type="ECO:0000256" key="5">
    <source>
        <dbReference type="ARBA" id="ARBA00017468"/>
    </source>
</evidence>
<evidence type="ECO:0000259" key="13">
    <source>
        <dbReference type="Pfam" id="PF04101"/>
    </source>
</evidence>
<protein>
    <recommendedName>
        <fullName evidence="5 12">UDP-N-acetylglucosamine transferase subunit ALG13</fullName>
        <ecNumber evidence="4 12">2.4.1.141</ecNumber>
    </recommendedName>
    <alternativeName>
        <fullName evidence="10 12">Asparagine-linked glycosylation protein 13</fullName>
    </alternativeName>
</protein>